<dbReference type="RefSeq" id="WP_338601274.1">
    <property type="nucleotide sequence ID" value="NZ_CP146016.1"/>
</dbReference>
<dbReference type="AlphaFoldDB" id="A0AAX4L1L9"/>
<dbReference type="Proteomes" id="UP001432202">
    <property type="component" value="Chromosome"/>
</dbReference>
<proteinExistence type="predicted"/>
<keyword evidence="2" id="KW-1185">Reference proteome</keyword>
<evidence type="ECO:0000313" key="1">
    <source>
        <dbReference type="EMBL" id="WWQ60463.1"/>
    </source>
</evidence>
<sequence length="65" mass="7673">MSCIKAKQIEVDLKRWEELVKLIQIYFNLDEITNFAVFELEDTKAVEELSKVKGQVRQIIEKMIS</sequence>
<reference evidence="1 2" key="1">
    <citation type="submission" date="2024-02" db="EMBL/GenBank/DDBJ databases">
        <title>STSV induces naive adaptation in Sulfolobus.</title>
        <authorList>
            <person name="Xiang X."/>
            <person name="Song M."/>
        </authorList>
    </citation>
    <scope>NUCLEOTIDE SEQUENCE [LARGE SCALE GENOMIC DNA]</scope>
    <source>
        <strain evidence="1 2">RT2</strain>
    </source>
</reference>
<gene>
    <name evidence="1" type="ORF">V6M85_13690</name>
</gene>
<accession>A0AAX4L1L9</accession>
<protein>
    <submittedName>
        <fullName evidence="1">Uncharacterized protein</fullName>
    </submittedName>
</protein>
<evidence type="ECO:0000313" key="2">
    <source>
        <dbReference type="Proteomes" id="UP001432202"/>
    </source>
</evidence>
<dbReference type="GeneID" id="89337841"/>
<organism evidence="1 2">
    <name type="scientific">Sulfolobus tengchongensis</name>
    <dbReference type="NCBI Taxonomy" id="207809"/>
    <lineage>
        <taxon>Archaea</taxon>
        <taxon>Thermoproteota</taxon>
        <taxon>Thermoprotei</taxon>
        <taxon>Sulfolobales</taxon>
        <taxon>Sulfolobaceae</taxon>
        <taxon>Sulfolobus</taxon>
    </lineage>
</organism>
<dbReference type="EMBL" id="CP146016">
    <property type="protein sequence ID" value="WWQ60463.1"/>
    <property type="molecule type" value="Genomic_DNA"/>
</dbReference>
<name>A0AAX4L1L9_9CREN</name>